<dbReference type="InterPro" id="IPR013780">
    <property type="entry name" value="Glyco_hydro_b"/>
</dbReference>
<evidence type="ECO:0000313" key="9">
    <source>
        <dbReference type="Proteomes" id="UP001291926"/>
    </source>
</evidence>
<dbReference type="SUPFAM" id="SSF51011">
    <property type="entry name" value="Glycosyl hydrolase domain"/>
    <property type="match status" value="1"/>
</dbReference>
<dbReference type="EMBL" id="JAYDYQ010001088">
    <property type="protein sequence ID" value="KAK4488967.1"/>
    <property type="molecule type" value="Genomic_DNA"/>
</dbReference>
<dbReference type="Proteomes" id="UP001291926">
    <property type="component" value="Unassembled WGS sequence"/>
</dbReference>
<accession>A0ABR0DIA5</accession>
<keyword evidence="9" id="KW-1185">Reference proteome</keyword>
<feature type="domain" description="Alpha galactosidase C-terminal" evidence="7">
    <location>
        <begin position="68"/>
        <end position="143"/>
    </location>
</feature>
<comment type="similarity">
    <text evidence="2">Belongs to the glycosyl hydrolase 27 family.</text>
</comment>
<dbReference type="PANTHER" id="PTHR11452">
    <property type="entry name" value="ALPHA-GALACTOSIDASE/ALPHA-N-ACETYLGALACTOSAMINIDASE"/>
    <property type="match status" value="1"/>
</dbReference>
<dbReference type="InterPro" id="IPR002241">
    <property type="entry name" value="Glyco_hydro_27"/>
</dbReference>
<organism evidence="8 9">
    <name type="scientific">Penstemon davidsonii</name>
    <dbReference type="NCBI Taxonomy" id="160366"/>
    <lineage>
        <taxon>Eukaryota</taxon>
        <taxon>Viridiplantae</taxon>
        <taxon>Streptophyta</taxon>
        <taxon>Embryophyta</taxon>
        <taxon>Tracheophyta</taxon>
        <taxon>Spermatophyta</taxon>
        <taxon>Magnoliopsida</taxon>
        <taxon>eudicotyledons</taxon>
        <taxon>Gunneridae</taxon>
        <taxon>Pentapetalae</taxon>
        <taxon>asterids</taxon>
        <taxon>lamiids</taxon>
        <taxon>Lamiales</taxon>
        <taxon>Plantaginaceae</taxon>
        <taxon>Cheloneae</taxon>
        <taxon>Penstemon</taxon>
    </lineage>
</organism>
<evidence type="ECO:0000259" key="7">
    <source>
        <dbReference type="Pfam" id="PF17801"/>
    </source>
</evidence>
<proteinExistence type="inferred from homology"/>
<protein>
    <recommendedName>
        <fullName evidence="3">alpha-galactosidase</fullName>
        <ecNumber evidence="3">3.2.1.22</ecNumber>
    </recommendedName>
</protein>
<evidence type="ECO:0000256" key="2">
    <source>
        <dbReference type="ARBA" id="ARBA00009743"/>
    </source>
</evidence>
<evidence type="ECO:0000313" key="8">
    <source>
        <dbReference type="EMBL" id="KAK4488967.1"/>
    </source>
</evidence>
<dbReference type="Pfam" id="PF17801">
    <property type="entry name" value="Melibiase_C"/>
    <property type="match status" value="1"/>
</dbReference>
<evidence type="ECO:0000256" key="6">
    <source>
        <dbReference type="ARBA" id="ARBA00023295"/>
    </source>
</evidence>
<dbReference type="Gene3D" id="3.20.20.70">
    <property type="entry name" value="Aldolase class I"/>
    <property type="match status" value="1"/>
</dbReference>
<comment type="catalytic activity">
    <reaction evidence="1">
        <text>Hydrolysis of terminal, non-reducing alpha-D-galactose residues in alpha-D-galactosides, including galactose oligosaccharides, galactomannans and galactolipids.</text>
        <dbReference type="EC" id="3.2.1.22"/>
    </reaction>
</comment>
<evidence type="ECO:0000256" key="3">
    <source>
        <dbReference type="ARBA" id="ARBA00012755"/>
    </source>
</evidence>
<dbReference type="PANTHER" id="PTHR11452:SF33">
    <property type="entry name" value="ALPHA-GALACTOSIDASE 2"/>
    <property type="match status" value="1"/>
</dbReference>
<dbReference type="Gene3D" id="2.60.40.1180">
    <property type="entry name" value="Golgi alpha-mannosidase II"/>
    <property type="match status" value="1"/>
</dbReference>
<keyword evidence="4" id="KW-0732">Signal</keyword>
<dbReference type="InterPro" id="IPR013785">
    <property type="entry name" value="Aldolase_TIM"/>
</dbReference>
<keyword evidence="6" id="KW-0326">Glycosidase</keyword>
<comment type="caution">
    <text evidence="8">The sequence shown here is derived from an EMBL/GenBank/DDBJ whole genome shotgun (WGS) entry which is preliminary data.</text>
</comment>
<gene>
    <name evidence="8" type="ORF">RD792_004758</name>
</gene>
<name>A0ABR0DIA5_9LAMI</name>
<evidence type="ECO:0000256" key="4">
    <source>
        <dbReference type="ARBA" id="ARBA00022729"/>
    </source>
</evidence>
<dbReference type="InterPro" id="IPR041233">
    <property type="entry name" value="Melibiase_C"/>
</dbReference>
<keyword evidence="5" id="KW-0378">Hydrolase</keyword>
<evidence type="ECO:0000256" key="1">
    <source>
        <dbReference type="ARBA" id="ARBA00001255"/>
    </source>
</evidence>
<dbReference type="Pfam" id="PF16499">
    <property type="entry name" value="Melibiase_2"/>
    <property type="match status" value="1"/>
</dbReference>
<dbReference type="SUPFAM" id="SSF51445">
    <property type="entry name" value="(Trans)glycosidases"/>
    <property type="match status" value="1"/>
</dbReference>
<dbReference type="InterPro" id="IPR017853">
    <property type="entry name" value="GH"/>
</dbReference>
<evidence type="ECO:0000256" key="5">
    <source>
        <dbReference type="ARBA" id="ARBA00022801"/>
    </source>
</evidence>
<sequence length="146" mass="16105">MLEVGNGGMTTEEYRSHFSIWALVKAPLIIGCDIRSIDNVTLALLSNKEVIAVNQDKLGVQGKKIRKDGDLEVWSGPLSENRIAVVLWNRGSSHANITAHWGELGLKSTRAIHARDLWAHKSRRVKGHLSAGVASHDCKMYVLSPK</sequence>
<dbReference type="EC" id="3.2.1.22" evidence="3"/>
<reference evidence="8 9" key="1">
    <citation type="journal article" date="2023" name="bioRxiv">
        <title>Genome report: Whole genome sequence and annotation of Penstemon davidsonii.</title>
        <authorList>
            <person name="Ostevik K.L."/>
            <person name="Alabady M."/>
            <person name="Zhang M."/>
            <person name="Rausher M.D."/>
        </authorList>
    </citation>
    <scope>NUCLEOTIDE SEQUENCE [LARGE SCALE GENOMIC DNA]</scope>
    <source>
        <strain evidence="8">DNT005</strain>
        <tissue evidence="8">Whole leaf</tissue>
    </source>
</reference>